<accession>A0A380P883</accession>
<dbReference type="InterPro" id="IPR013815">
    <property type="entry name" value="ATP_grasp_subdomain_1"/>
</dbReference>
<keyword evidence="3 4" id="KW-0067">ATP-binding</keyword>
<dbReference type="Gene3D" id="3.30.1490.20">
    <property type="entry name" value="ATP-grasp fold, A domain"/>
    <property type="match status" value="1"/>
</dbReference>
<dbReference type="Pfam" id="PF13535">
    <property type="entry name" value="ATP-grasp_4"/>
    <property type="match status" value="1"/>
</dbReference>
<evidence type="ECO:0000256" key="3">
    <source>
        <dbReference type="ARBA" id="ARBA00022840"/>
    </source>
</evidence>
<dbReference type="InterPro" id="IPR011761">
    <property type="entry name" value="ATP-grasp"/>
</dbReference>
<dbReference type="GO" id="GO:0034026">
    <property type="term" value="F:L-amino-acid alpha-ligase activity"/>
    <property type="evidence" value="ECO:0007669"/>
    <property type="project" value="UniProtKB-EC"/>
</dbReference>
<keyword evidence="1 6" id="KW-0436">Ligase</keyword>
<dbReference type="RefSeq" id="WP_115069435.1">
    <property type="nucleotide sequence ID" value="NZ_UHID01000007.1"/>
</dbReference>
<dbReference type="Gene3D" id="3.40.50.20">
    <property type="match status" value="1"/>
</dbReference>
<dbReference type="PANTHER" id="PTHR43585">
    <property type="entry name" value="FUMIPYRROLE BIOSYNTHESIS PROTEIN C"/>
    <property type="match status" value="1"/>
</dbReference>
<evidence type="ECO:0000256" key="4">
    <source>
        <dbReference type="PROSITE-ProRule" id="PRU00409"/>
    </source>
</evidence>
<dbReference type="EMBL" id="UHID01000007">
    <property type="protein sequence ID" value="SUP60732.1"/>
    <property type="molecule type" value="Genomic_DNA"/>
</dbReference>
<dbReference type="SUPFAM" id="SSF56059">
    <property type="entry name" value="Glutathione synthetase ATP-binding domain-like"/>
    <property type="match status" value="1"/>
</dbReference>
<evidence type="ECO:0000259" key="5">
    <source>
        <dbReference type="PROSITE" id="PS50975"/>
    </source>
</evidence>
<proteinExistence type="predicted"/>
<dbReference type="Proteomes" id="UP000254150">
    <property type="component" value="Unassembled WGS sequence"/>
</dbReference>
<sequence length="414" mass="45080">MHIVVVNRWPRFHDGRRWDFSLGRFEELIDHDRHRVSYVVDPVGATGVLADPAKIASLVQIGDVNDFAALRDAVRQVAEEVGPVDRLVAVSEFTLGIAAEVREALDIPGPRPADVAVYRDKLRMKEMVAEAGVRVPRFASCADRGAAVEFARSTGFPLILKPVGGAASIGIHRVEDEAALTVLLDQVDTADHELEEFIDGAIYHVDGFADQDARIPFMAVSRYINDCLSFEAAGEPLGSVVVQASPLRERVEEFARRCVSALGMTSMPFHLELFLTPGGELVFLEVAGRIGGAEVPYLTEKLFGINLFRAWLDAVCEGGATLPPQVGDPSGGWLIIPKPGGLPARVRSVTSLREEFGTIWRELVPAVGDVMEPGGSYDAVHSGRFILVGDEETVEEDIRKIIAGFHLETVPVQQ</sequence>
<protein>
    <submittedName>
        <fullName evidence="6">Putative biotin carboxylase</fullName>
        <ecNumber evidence="6">6.3.2.49</ecNumber>
    </submittedName>
</protein>
<organism evidence="6 7">
    <name type="scientific">Streptomyces griseus</name>
    <dbReference type="NCBI Taxonomy" id="1911"/>
    <lineage>
        <taxon>Bacteria</taxon>
        <taxon>Bacillati</taxon>
        <taxon>Actinomycetota</taxon>
        <taxon>Actinomycetes</taxon>
        <taxon>Kitasatosporales</taxon>
        <taxon>Streptomycetaceae</taxon>
        <taxon>Streptomyces</taxon>
    </lineage>
</organism>
<name>A0A380P883_STRGR</name>
<dbReference type="GO" id="GO:0005524">
    <property type="term" value="F:ATP binding"/>
    <property type="evidence" value="ECO:0007669"/>
    <property type="project" value="UniProtKB-UniRule"/>
</dbReference>
<dbReference type="AlphaFoldDB" id="A0A380P883"/>
<dbReference type="Gene3D" id="3.30.470.20">
    <property type="entry name" value="ATP-grasp fold, B domain"/>
    <property type="match status" value="1"/>
</dbReference>
<evidence type="ECO:0000256" key="1">
    <source>
        <dbReference type="ARBA" id="ARBA00022598"/>
    </source>
</evidence>
<keyword evidence="2 4" id="KW-0547">Nucleotide-binding</keyword>
<dbReference type="PANTHER" id="PTHR43585:SF2">
    <property type="entry name" value="ATP-GRASP ENZYME FSQD"/>
    <property type="match status" value="1"/>
</dbReference>
<dbReference type="InterPro" id="IPR052032">
    <property type="entry name" value="ATP-dep_AA_Ligase"/>
</dbReference>
<reference evidence="6 7" key="1">
    <citation type="submission" date="2018-06" db="EMBL/GenBank/DDBJ databases">
        <authorList>
            <consortium name="Pathogen Informatics"/>
            <person name="Doyle S."/>
        </authorList>
    </citation>
    <scope>NUCLEOTIDE SEQUENCE [LARGE SCALE GENOMIC DNA]</scope>
    <source>
        <strain evidence="6 7">NCTC7807</strain>
    </source>
</reference>
<evidence type="ECO:0000313" key="6">
    <source>
        <dbReference type="EMBL" id="SUP60732.1"/>
    </source>
</evidence>
<feature type="domain" description="ATP-grasp" evidence="5">
    <location>
        <begin position="125"/>
        <end position="316"/>
    </location>
</feature>
<dbReference type="GO" id="GO:0046872">
    <property type="term" value="F:metal ion binding"/>
    <property type="evidence" value="ECO:0007669"/>
    <property type="project" value="InterPro"/>
</dbReference>
<dbReference type="PROSITE" id="PS50975">
    <property type="entry name" value="ATP_GRASP"/>
    <property type="match status" value="1"/>
</dbReference>
<evidence type="ECO:0000313" key="7">
    <source>
        <dbReference type="Proteomes" id="UP000254150"/>
    </source>
</evidence>
<evidence type="ECO:0000256" key="2">
    <source>
        <dbReference type="ARBA" id="ARBA00022741"/>
    </source>
</evidence>
<dbReference type="EC" id="6.3.2.49" evidence="6"/>
<gene>
    <name evidence="6" type="primary">bacD_3</name>
    <name evidence="6" type="ORF">NCTC7807_04803</name>
</gene>